<evidence type="ECO:0000256" key="2">
    <source>
        <dbReference type="ARBA" id="ARBA00023136"/>
    </source>
</evidence>
<evidence type="ECO:0000256" key="4">
    <source>
        <dbReference type="SAM" id="SignalP"/>
    </source>
</evidence>
<dbReference type="PANTHER" id="PTHR10132:SF16">
    <property type="entry name" value="ALPHA-SARCOGLYCAN"/>
    <property type="match status" value="1"/>
</dbReference>
<gene>
    <name evidence="7" type="ORF">H4Q32_017024</name>
</gene>
<evidence type="ECO:0000313" key="8">
    <source>
        <dbReference type="Proteomes" id="UP000830375"/>
    </source>
</evidence>
<proteinExistence type="predicted"/>
<name>A0ABQ8M7L2_LABRO</name>
<evidence type="ECO:0000259" key="6">
    <source>
        <dbReference type="Pfam" id="PF20989"/>
    </source>
</evidence>
<dbReference type="Proteomes" id="UP000830375">
    <property type="component" value="Unassembled WGS sequence"/>
</dbReference>
<feature type="domain" description="Sarcoglycan alpha/epsilon second" evidence="6">
    <location>
        <begin position="307"/>
        <end position="390"/>
    </location>
</feature>
<evidence type="ECO:0000313" key="7">
    <source>
        <dbReference type="EMBL" id="KAI2658869.1"/>
    </source>
</evidence>
<keyword evidence="3" id="KW-0812">Transmembrane</keyword>
<keyword evidence="8" id="KW-1185">Reference proteome</keyword>
<dbReference type="Pfam" id="PF20989">
    <property type="entry name" value="Sarcoglycan_2_C"/>
    <property type="match status" value="1"/>
</dbReference>
<feature type="chain" id="PRO_5045828754" evidence="4">
    <location>
        <begin position="20"/>
        <end position="550"/>
    </location>
</feature>
<evidence type="ECO:0000256" key="1">
    <source>
        <dbReference type="ARBA" id="ARBA00004370"/>
    </source>
</evidence>
<feature type="transmembrane region" description="Helical" evidence="3">
    <location>
        <begin position="465"/>
        <end position="488"/>
    </location>
</feature>
<keyword evidence="2 3" id="KW-0472">Membrane</keyword>
<dbReference type="InterPro" id="IPR048347">
    <property type="entry name" value="Sarcoglycan_C"/>
</dbReference>
<feature type="domain" description="Sarcoglycan alpha/epsilon N-terminal" evidence="5">
    <location>
        <begin position="203"/>
        <end position="299"/>
    </location>
</feature>
<comment type="caution">
    <text evidence="7">The sequence shown here is derived from an EMBL/GenBank/DDBJ whole genome shotgun (WGS) entry which is preliminary data.</text>
</comment>
<dbReference type="PANTHER" id="PTHR10132">
    <property type="entry name" value="ALPHA-/EPSILON-SARCOGLYCAN FAMILY MEMBER"/>
    <property type="match status" value="1"/>
</dbReference>
<dbReference type="SUPFAM" id="SSF49313">
    <property type="entry name" value="Cadherin-like"/>
    <property type="match status" value="1"/>
</dbReference>
<keyword evidence="3" id="KW-1133">Transmembrane helix</keyword>
<dbReference type="Pfam" id="PF05510">
    <property type="entry name" value="Sarcoglycan_2"/>
    <property type="match status" value="1"/>
</dbReference>
<dbReference type="EMBL" id="JACTAM010000012">
    <property type="protein sequence ID" value="KAI2658869.1"/>
    <property type="molecule type" value="Genomic_DNA"/>
</dbReference>
<evidence type="ECO:0000256" key="3">
    <source>
        <dbReference type="SAM" id="Phobius"/>
    </source>
</evidence>
<comment type="subcellular location">
    <subcellularLocation>
        <location evidence="1">Membrane</location>
    </subcellularLocation>
</comment>
<dbReference type="InterPro" id="IPR048346">
    <property type="entry name" value="Sarcoglycan_N"/>
</dbReference>
<accession>A0ABQ8M7L2</accession>
<dbReference type="InterPro" id="IPR008908">
    <property type="entry name" value="Sarcoglycan_alpha/epsilon"/>
</dbReference>
<dbReference type="InterPro" id="IPR015919">
    <property type="entry name" value="Cadherin-like_sf"/>
</dbReference>
<protein>
    <submittedName>
        <fullName evidence="7">Epsilon-sarcoglycan</fullName>
    </submittedName>
</protein>
<sequence length="550" mass="61887">MSLSAVWTLILTAPIHCRGSIGETVMKLIYILDGLRRIVQSKASICVRFHSGTGEHLSTLITASAINASHFLSSIFRVKMIPQAVTDVEAEGCSRLTESDRTVGRVSCARHPRHFNRINPSDQRRSSQAAVTRKRALGRWSVIGDRCRCSSSMPKARVLISAPSGGNDARRNAVVTRSLCSNCCFFCAAGFLLVRADIPKKTPAGQLFVYELHRDVFQSEFEPLHKFYGRVYNDPMVFKCNKERFPDLPRWLRFTQRDPYENGFLYGTPLPQDQGINTIEIFVINKRSYDTFKERLVINVGPAEKQMPYQAEFFIERREIEKVLPADVQEEIRLDIQNLWGTGRLEFVNITSALDRGGRVPLPLPGYFEGVYVKLGSDRPFSKCMLRLETAEHQRECESGGKISGDCSTCTNPINCITWCRSALFDLSKPTPPAPIPTVGSGVLAWGGEFSPPESPPDRDFFPDYIVTIIVPLALVLILCLILAYIMCCRREGVVKRNAKTPDLQLYHHHTIQDNASELRRMAGGDRRTVDRPRQCLQPLLMAEQAMAES</sequence>
<reference evidence="7 8" key="1">
    <citation type="submission" date="2022-01" db="EMBL/GenBank/DDBJ databases">
        <title>A high-quality chromosome-level genome assembly of rohu carp, Labeo rohita.</title>
        <authorList>
            <person name="Arick M.A. II"/>
            <person name="Hsu C.-Y."/>
            <person name="Magbanua Z."/>
            <person name="Pechanova O."/>
            <person name="Grover C."/>
            <person name="Miller E."/>
            <person name="Thrash A."/>
            <person name="Ezzel L."/>
            <person name="Alam S."/>
            <person name="Benzie J."/>
            <person name="Hamilton M."/>
            <person name="Karsi A."/>
            <person name="Lawrence M.L."/>
            <person name="Peterson D.G."/>
        </authorList>
    </citation>
    <scope>NUCLEOTIDE SEQUENCE [LARGE SCALE GENOMIC DNA]</scope>
    <source>
        <strain evidence="8">BAU-BD-2019</strain>
        <tissue evidence="7">Blood</tissue>
    </source>
</reference>
<keyword evidence="4" id="KW-0732">Signal</keyword>
<feature type="signal peptide" evidence="4">
    <location>
        <begin position="1"/>
        <end position="19"/>
    </location>
</feature>
<evidence type="ECO:0000259" key="5">
    <source>
        <dbReference type="Pfam" id="PF05510"/>
    </source>
</evidence>
<organism evidence="7 8">
    <name type="scientific">Labeo rohita</name>
    <name type="common">Indian major carp</name>
    <name type="synonym">Cyprinus rohita</name>
    <dbReference type="NCBI Taxonomy" id="84645"/>
    <lineage>
        <taxon>Eukaryota</taxon>
        <taxon>Metazoa</taxon>
        <taxon>Chordata</taxon>
        <taxon>Craniata</taxon>
        <taxon>Vertebrata</taxon>
        <taxon>Euteleostomi</taxon>
        <taxon>Actinopterygii</taxon>
        <taxon>Neopterygii</taxon>
        <taxon>Teleostei</taxon>
        <taxon>Ostariophysi</taxon>
        <taxon>Cypriniformes</taxon>
        <taxon>Cyprinidae</taxon>
        <taxon>Labeoninae</taxon>
        <taxon>Labeonini</taxon>
        <taxon>Labeo</taxon>
    </lineage>
</organism>